<dbReference type="STRING" id="1211777.BN77_p10165"/>
<proteinExistence type="predicted"/>
<comment type="caution">
    <text evidence="1">The sequence shown here is derived from an EMBL/GenBank/DDBJ whole genome shotgun (WGS) entry which is preliminary data.</text>
</comment>
<evidence type="ECO:0000313" key="1">
    <source>
        <dbReference type="EMBL" id="CCM78203.1"/>
    </source>
</evidence>
<dbReference type="Proteomes" id="UP000009319">
    <property type="component" value="Unassembled WGS sequence"/>
</dbReference>
<protein>
    <submittedName>
        <fullName evidence="1">Uncharacterized protein</fullName>
    </submittedName>
</protein>
<keyword evidence="2" id="KW-1185">Reference proteome</keyword>
<accession>K0PWS5</accession>
<sequence length="58" mass="6404">MHLTFLPYNAGACETMHHNGVIPHASRLRRLPSGACLVCERIFVALLAHMILPVAKKP</sequence>
<dbReference type="AlphaFoldDB" id="K0PWS5"/>
<gene>
    <name evidence="1" type="ORF">BN77_p10165</name>
</gene>
<dbReference type="EMBL" id="CANI01000035">
    <property type="protein sequence ID" value="CCM78203.1"/>
    <property type="molecule type" value="Genomic_DNA"/>
</dbReference>
<organism evidence="1 2">
    <name type="scientific">Rhizobium mesoamericanum STM3625</name>
    <dbReference type="NCBI Taxonomy" id="1211777"/>
    <lineage>
        <taxon>Bacteria</taxon>
        <taxon>Pseudomonadati</taxon>
        <taxon>Pseudomonadota</taxon>
        <taxon>Alphaproteobacteria</taxon>
        <taxon>Hyphomicrobiales</taxon>
        <taxon>Rhizobiaceae</taxon>
        <taxon>Rhizobium/Agrobacterium group</taxon>
        <taxon>Rhizobium</taxon>
    </lineage>
</organism>
<dbReference type="HOGENOM" id="CLU_2976228_0_0_5"/>
<name>K0PWS5_9HYPH</name>
<reference evidence="1 2" key="1">
    <citation type="journal article" date="2013" name="Genome Announc.">
        <title>Draft Genome Sequence of Rhizobium mesoamericanum STM3625, a Nitrogen-Fixing Symbiont of Mimosa pudica Isolated in French Guiana (South America).</title>
        <authorList>
            <person name="Moulin L."/>
            <person name="Mornico D."/>
            <person name="Melkonian R."/>
            <person name="Klonowska A."/>
        </authorList>
    </citation>
    <scope>NUCLEOTIDE SEQUENCE [LARGE SCALE GENOMIC DNA]</scope>
    <source>
        <strain evidence="1 2">STM3625</strain>
    </source>
</reference>
<evidence type="ECO:0000313" key="2">
    <source>
        <dbReference type="Proteomes" id="UP000009319"/>
    </source>
</evidence>